<dbReference type="RefSeq" id="XP_007671543.1">
    <property type="nucleotide sequence ID" value="XM_007673353.1"/>
</dbReference>
<reference evidence="1 2" key="1">
    <citation type="journal article" date="2012" name="PLoS Pathog.">
        <title>Diverse lifestyles and strategies of plant pathogenesis encoded in the genomes of eighteen Dothideomycetes fungi.</title>
        <authorList>
            <person name="Ohm R.A."/>
            <person name="Feau N."/>
            <person name="Henrissat B."/>
            <person name="Schoch C.L."/>
            <person name="Horwitz B.A."/>
            <person name="Barry K.W."/>
            <person name="Condon B.J."/>
            <person name="Copeland A.C."/>
            <person name="Dhillon B."/>
            <person name="Glaser F."/>
            <person name="Hesse C.N."/>
            <person name="Kosti I."/>
            <person name="LaButti K."/>
            <person name="Lindquist E.A."/>
            <person name="Lucas S."/>
            <person name="Salamov A.A."/>
            <person name="Bradshaw R.E."/>
            <person name="Ciuffetti L."/>
            <person name="Hamelin R.C."/>
            <person name="Kema G.H.J."/>
            <person name="Lawrence C."/>
            <person name="Scott J.A."/>
            <person name="Spatafora J.W."/>
            <person name="Turgeon B.G."/>
            <person name="de Wit P.J.G.M."/>
            <person name="Zhong S."/>
            <person name="Goodwin S.B."/>
            <person name="Grigoriev I.V."/>
        </authorList>
    </citation>
    <scope>NUCLEOTIDE SEQUENCE [LARGE SCALE GENOMIC DNA]</scope>
    <source>
        <strain evidence="1 2">UAMH 10762</strain>
    </source>
</reference>
<keyword evidence="2" id="KW-1185">Reference proteome</keyword>
<evidence type="ECO:0000313" key="1">
    <source>
        <dbReference type="EMBL" id="EMD00359.1"/>
    </source>
</evidence>
<accession>M2N892</accession>
<dbReference type="KEGG" id="bcom:BAUCODRAFT_28710"/>
<dbReference type="AlphaFoldDB" id="M2N892"/>
<dbReference type="HOGENOM" id="CLU_2527094_0_0_1"/>
<proteinExistence type="predicted"/>
<organism evidence="1 2">
    <name type="scientific">Baudoinia panamericana (strain UAMH 10762)</name>
    <name type="common">Angels' share fungus</name>
    <name type="synonym">Baudoinia compniacensis (strain UAMH 10762)</name>
    <dbReference type="NCBI Taxonomy" id="717646"/>
    <lineage>
        <taxon>Eukaryota</taxon>
        <taxon>Fungi</taxon>
        <taxon>Dikarya</taxon>
        <taxon>Ascomycota</taxon>
        <taxon>Pezizomycotina</taxon>
        <taxon>Dothideomycetes</taxon>
        <taxon>Dothideomycetidae</taxon>
        <taxon>Mycosphaerellales</taxon>
        <taxon>Teratosphaeriaceae</taxon>
        <taxon>Baudoinia</taxon>
    </lineage>
</organism>
<protein>
    <submittedName>
        <fullName evidence="1">Uncharacterized protein</fullName>
    </submittedName>
</protein>
<sequence length="84" mass="8879">MLSQQAVSVYTTVASVLREHVGGGNCRVGCRPLLVTLVVMLEDIAQVGYLVTTISALVAESIPSDLPLQVRGWQPADVISTITA</sequence>
<dbReference type="EMBL" id="KB445550">
    <property type="protein sequence ID" value="EMD00359.1"/>
    <property type="molecule type" value="Genomic_DNA"/>
</dbReference>
<dbReference type="Proteomes" id="UP000011761">
    <property type="component" value="Unassembled WGS sequence"/>
</dbReference>
<evidence type="ECO:0000313" key="2">
    <source>
        <dbReference type="Proteomes" id="UP000011761"/>
    </source>
</evidence>
<dbReference type="GeneID" id="19110752"/>
<gene>
    <name evidence="1" type="ORF">BAUCODRAFT_28710</name>
</gene>
<name>M2N892_BAUPA</name>